<dbReference type="PANTHER" id="PTHR34220:SF11">
    <property type="entry name" value="SENSOR PROTEIN KINASE HPTS"/>
    <property type="match status" value="1"/>
</dbReference>
<keyword evidence="9 12" id="KW-1133">Transmembrane helix</keyword>
<evidence type="ECO:0000256" key="1">
    <source>
        <dbReference type="ARBA" id="ARBA00004651"/>
    </source>
</evidence>
<keyword evidence="2" id="KW-1003">Cell membrane</keyword>
<evidence type="ECO:0000256" key="9">
    <source>
        <dbReference type="ARBA" id="ARBA00022989"/>
    </source>
</evidence>
<dbReference type="Pfam" id="PF00672">
    <property type="entry name" value="HAMP"/>
    <property type="match status" value="1"/>
</dbReference>
<dbReference type="InterPro" id="IPR010559">
    <property type="entry name" value="Sig_transdc_His_kin_internal"/>
</dbReference>
<dbReference type="InterPro" id="IPR003660">
    <property type="entry name" value="HAMP_dom"/>
</dbReference>
<comment type="subcellular location">
    <subcellularLocation>
        <location evidence="1">Cell membrane</location>
        <topology evidence="1">Multi-pass membrane protein</topology>
    </subcellularLocation>
</comment>
<accession>A0ABX1ZB65</accession>
<feature type="transmembrane region" description="Helical" evidence="12">
    <location>
        <begin position="298"/>
        <end position="321"/>
    </location>
</feature>
<dbReference type="Proteomes" id="UP000658690">
    <property type="component" value="Unassembled WGS sequence"/>
</dbReference>
<dbReference type="InterPro" id="IPR050640">
    <property type="entry name" value="Bact_2-comp_sensor_kinase"/>
</dbReference>
<evidence type="ECO:0000256" key="4">
    <source>
        <dbReference type="ARBA" id="ARBA00022679"/>
    </source>
</evidence>
<evidence type="ECO:0000256" key="12">
    <source>
        <dbReference type="SAM" id="Phobius"/>
    </source>
</evidence>
<dbReference type="Pfam" id="PF02743">
    <property type="entry name" value="dCache_1"/>
    <property type="match status" value="1"/>
</dbReference>
<dbReference type="Pfam" id="PF06580">
    <property type="entry name" value="His_kinase"/>
    <property type="match status" value="1"/>
</dbReference>
<feature type="domain" description="HAMP" evidence="13">
    <location>
        <begin position="319"/>
        <end position="371"/>
    </location>
</feature>
<keyword evidence="11 12" id="KW-0472">Membrane</keyword>
<evidence type="ECO:0000313" key="14">
    <source>
        <dbReference type="EMBL" id="NOU90558.1"/>
    </source>
</evidence>
<keyword evidence="15" id="KW-1185">Reference proteome</keyword>
<evidence type="ECO:0000313" key="15">
    <source>
        <dbReference type="Proteomes" id="UP000658690"/>
    </source>
</evidence>
<dbReference type="CDD" id="cd12912">
    <property type="entry name" value="PDC2_MCP_like"/>
    <property type="match status" value="1"/>
</dbReference>
<evidence type="ECO:0000256" key="5">
    <source>
        <dbReference type="ARBA" id="ARBA00022692"/>
    </source>
</evidence>
<evidence type="ECO:0000256" key="6">
    <source>
        <dbReference type="ARBA" id="ARBA00022741"/>
    </source>
</evidence>
<dbReference type="RefSeq" id="WP_171693330.1">
    <property type="nucleotide sequence ID" value="NZ_WHOC01000171.1"/>
</dbReference>
<dbReference type="EMBL" id="WHOC01000171">
    <property type="protein sequence ID" value="NOU90558.1"/>
    <property type="molecule type" value="Genomic_DNA"/>
</dbReference>
<keyword evidence="5 12" id="KW-0812">Transmembrane</keyword>
<keyword evidence="6" id="KW-0547">Nucleotide-binding</keyword>
<dbReference type="SUPFAM" id="SSF55874">
    <property type="entry name" value="ATPase domain of HSP90 chaperone/DNA topoisomerase II/histidine kinase"/>
    <property type="match status" value="1"/>
</dbReference>
<reference evidence="14 15" key="1">
    <citation type="submission" date="2019-10" db="EMBL/GenBank/DDBJ databases">
        <title>Description of Paenibacillus choica sp. nov.</title>
        <authorList>
            <person name="Carlier A."/>
            <person name="Qi S."/>
        </authorList>
    </citation>
    <scope>NUCLEOTIDE SEQUENCE [LARGE SCALE GENOMIC DNA]</scope>
    <source>
        <strain evidence="14 15">LMG 31460</strain>
    </source>
</reference>
<dbReference type="Gene3D" id="3.30.565.10">
    <property type="entry name" value="Histidine kinase-like ATPase, C-terminal domain"/>
    <property type="match status" value="1"/>
</dbReference>
<protein>
    <submittedName>
        <fullName evidence="14">HAMP domain-containing protein</fullName>
    </submittedName>
</protein>
<dbReference type="PANTHER" id="PTHR34220">
    <property type="entry name" value="SENSOR HISTIDINE KINASE YPDA"/>
    <property type="match status" value="1"/>
</dbReference>
<sequence length="608" mass="69511">MYIINQVRNTMKWKLITILSALIVGVVSSIGLVSYMKTSAMVKHDVQRLSNQVLKQASLNLERYFLSYSQGFLLISVAPDLEKWLQLDKSQGLDSYLLFQSIMEAYGQPFFFQHPEILSITLYNENGNEINRTVKYGFNKDYKFYVSDLETFREADNFTFDVGFSNNYVDTNGKMMAIPVITMVKKLRYGKNTGFLKIDIDLEPALKIINELEFGDSGYGLISDNEGRILLHPDQMMIGERLPRDILNQMNNKKDGAFFREDSGEFVLFDSVQPTNWKTIVVVPYHEFARSIFLIREITIVIAVVALLVSILFAVGISSSFTKRIAKLRKMIKTTVRGEFETRVEIEGTDEIAELGVAYNSMLRDLQSTVHALAESKLIQQRAILSALQSQIDSHFLYNTLESINSLANLAGHTDIEETTIALSKMLRYTSDYKSTVVPMKDEIQHLNNYLNIMKIRLGDDFEFEISFHPRCENAYGLKAVMQPIVENSMKHGDVLDVPLRIKIVIDLFLTQGIEYMKVKIIDNGKGFAEDKMQWINSQIKRINLSPLHHEYSNVGLLNTHFRLKMYYQDDSNAGITLSNRIDSTGAVVEVLFPLQWHAKDEVITHVL</sequence>
<evidence type="ECO:0000256" key="2">
    <source>
        <dbReference type="ARBA" id="ARBA00022475"/>
    </source>
</evidence>
<dbReference type="InterPro" id="IPR036890">
    <property type="entry name" value="HATPase_C_sf"/>
</dbReference>
<evidence type="ECO:0000256" key="11">
    <source>
        <dbReference type="ARBA" id="ARBA00023136"/>
    </source>
</evidence>
<evidence type="ECO:0000256" key="8">
    <source>
        <dbReference type="ARBA" id="ARBA00022840"/>
    </source>
</evidence>
<dbReference type="Gene3D" id="3.30.450.20">
    <property type="entry name" value="PAS domain"/>
    <property type="match status" value="2"/>
</dbReference>
<keyword evidence="8" id="KW-0067">ATP-binding</keyword>
<dbReference type="CDD" id="cd06225">
    <property type="entry name" value="HAMP"/>
    <property type="match status" value="1"/>
</dbReference>
<evidence type="ECO:0000259" key="13">
    <source>
        <dbReference type="PROSITE" id="PS50885"/>
    </source>
</evidence>
<evidence type="ECO:0000256" key="3">
    <source>
        <dbReference type="ARBA" id="ARBA00022553"/>
    </source>
</evidence>
<keyword evidence="4" id="KW-0808">Transferase</keyword>
<comment type="caution">
    <text evidence="14">The sequence shown here is derived from an EMBL/GenBank/DDBJ whole genome shotgun (WGS) entry which is preliminary data.</text>
</comment>
<keyword evidence="3" id="KW-0597">Phosphoprotein</keyword>
<dbReference type="InterPro" id="IPR033479">
    <property type="entry name" value="dCache_1"/>
</dbReference>
<dbReference type="SMART" id="SM00304">
    <property type="entry name" value="HAMP"/>
    <property type="match status" value="1"/>
</dbReference>
<proteinExistence type="predicted"/>
<evidence type="ECO:0000256" key="10">
    <source>
        <dbReference type="ARBA" id="ARBA00023012"/>
    </source>
</evidence>
<evidence type="ECO:0000256" key="7">
    <source>
        <dbReference type="ARBA" id="ARBA00022777"/>
    </source>
</evidence>
<dbReference type="Gene3D" id="6.10.340.10">
    <property type="match status" value="1"/>
</dbReference>
<dbReference type="SUPFAM" id="SSF158472">
    <property type="entry name" value="HAMP domain-like"/>
    <property type="match status" value="1"/>
</dbReference>
<keyword evidence="7" id="KW-0418">Kinase</keyword>
<gene>
    <name evidence="14" type="ORF">GC102_33200</name>
</gene>
<name>A0ABX1ZB65_9BACL</name>
<organism evidence="14 15">
    <name type="scientific">Paenibacillus germinis</name>
    <dbReference type="NCBI Taxonomy" id="2654979"/>
    <lineage>
        <taxon>Bacteria</taxon>
        <taxon>Bacillati</taxon>
        <taxon>Bacillota</taxon>
        <taxon>Bacilli</taxon>
        <taxon>Bacillales</taxon>
        <taxon>Paenibacillaceae</taxon>
        <taxon>Paenibacillus</taxon>
    </lineage>
</organism>
<keyword evidence="10" id="KW-0902">Two-component regulatory system</keyword>
<dbReference type="PROSITE" id="PS50885">
    <property type="entry name" value="HAMP"/>
    <property type="match status" value="1"/>
</dbReference>